<feature type="transmembrane region" description="Helical" evidence="1">
    <location>
        <begin position="7"/>
        <end position="23"/>
    </location>
</feature>
<reference evidence="3 4" key="1">
    <citation type="submission" date="2020-08" db="EMBL/GenBank/DDBJ databases">
        <title>A Genomic Blueprint of the Chicken Gut Microbiome.</title>
        <authorList>
            <person name="Gilroy R."/>
            <person name="Ravi A."/>
            <person name="Getino M."/>
            <person name="Pursley I."/>
            <person name="Horton D.L."/>
            <person name="Alikhan N.-F."/>
            <person name="Baker D."/>
            <person name="Gharbi K."/>
            <person name="Hall N."/>
            <person name="Watson M."/>
            <person name="Adriaenssens E.M."/>
            <person name="Foster-Nyarko E."/>
            <person name="Jarju S."/>
            <person name="Secka A."/>
            <person name="Antonio M."/>
            <person name="Oren A."/>
            <person name="Chaudhuri R."/>
            <person name="La Ragione R.M."/>
            <person name="Hildebrand F."/>
            <person name="Pallen M.J."/>
        </authorList>
    </citation>
    <scope>NUCLEOTIDE SEQUENCE [LARGE SCALE GENOMIC DNA]</scope>
    <source>
        <strain evidence="3 4">Sa3CVN1</strain>
    </source>
</reference>
<name>A0ABR8PTH2_9CLOT</name>
<dbReference type="SMART" id="SM00267">
    <property type="entry name" value="GGDEF"/>
    <property type="match status" value="1"/>
</dbReference>
<dbReference type="PANTHER" id="PTHR44757:SF2">
    <property type="entry name" value="BIOFILM ARCHITECTURE MAINTENANCE PROTEIN MBAA"/>
    <property type="match status" value="1"/>
</dbReference>
<keyword evidence="1" id="KW-0472">Membrane</keyword>
<organism evidence="3 4">
    <name type="scientific">Clostridium cibarium</name>
    <dbReference type="NCBI Taxonomy" id="2762247"/>
    <lineage>
        <taxon>Bacteria</taxon>
        <taxon>Bacillati</taxon>
        <taxon>Bacillota</taxon>
        <taxon>Clostridia</taxon>
        <taxon>Eubacteriales</taxon>
        <taxon>Clostridiaceae</taxon>
        <taxon>Clostridium</taxon>
    </lineage>
</organism>
<dbReference type="PANTHER" id="PTHR44757">
    <property type="entry name" value="DIGUANYLATE CYCLASE DGCP"/>
    <property type="match status" value="1"/>
</dbReference>
<accession>A0ABR8PTH2</accession>
<comment type="caution">
    <text evidence="3">The sequence shown here is derived from an EMBL/GenBank/DDBJ whole genome shotgun (WGS) entry which is preliminary data.</text>
</comment>
<dbReference type="InterPro" id="IPR052155">
    <property type="entry name" value="Biofilm_reg_signaling"/>
</dbReference>
<dbReference type="InterPro" id="IPR029787">
    <property type="entry name" value="Nucleotide_cyclase"/>
</dbReference>
<dbReference type="PROSITE" id="PS50887">
    <property type="entry name" value="GGDEF"/>
    <property type="match status" value="1"/>
</dbReference>
<dbReference type="InterPro" id="IPR043128">
    <property type="entry name" value="Rev_trsase/Diguanyl_cyclase"/>
</dbReference>
<dbReference type="SUPFAM" id="SSF55073">
    <property type="entry name" value="Nucleotide cyclase"/>
    <property type="match status" value="1"/>
</dbReference>
<keyword evidence="4" id="KW-1185">Reference proteome</keyword>
<dbReference type="RefSeq" id="WP_191768366.1">
    <property type="nucleotide sequence ID" value="NZ_JACSRA010000011.1"/>
</dbReference>
<evidence type="ECO:0000259" key="2">
    <source>
        <dbReference type="PROSITE" id="PS50887"/>
    </source>
</evidence>
<dbReference type="Gene3D" id="3.30.70.270">
    <property type="match status" value="1"/>
</dbReference>
<keyword evidence="1" id="KW-0812">Transmembrane</keyword>
<feature type="domain" description="GGDEF" evidence="2">
    <location>
        <begin position="244"/>
        <end position="378"/>
    </location>
</feature>
<gene>
    <name evidence="3" type="ORF">H9661_08975</name>
</gene>
<dbReference type="Proteomes" id="UP000627781">
    <property type="component" value="Unassembled WGS sequence"/>
</dbReference>
<sequence>MKTNNKIVLLILLIISTSNFLYLNSIIDDFHLDRFTIVNLVLEYLTALGLIFLLYKAMKKKSEFEKEDINYNCFENFFIKRDVSKKITENKYEKLLNCIDIGYAYFKIVRDELGNLEDAEVLEVNKALIGILEERREALLKYSLKTFLTKYVGKEYDYEKALKDIEEDGQYKLEDYISIGDNKWIKISICRMKNDTIAVIIIDVSDRKSYLDEMRYLANYDVLTDTKNRYSIYNHMTNLKKRKKDFAIFFLDLDNFRMLNDNLGHNLGDQVLHKVAAILRKHENEAISIGRLGGDEFLIILEDNISKENIERLGQAILRSLNTYYINQESYSYNIKASLGVSIFNRDTDDIGTLIKFADIAMYHSKKNGGNNISIFKGEMLKSEMKKKENF</sequence>
<evidence type="ECO:0000313" key="4">
    <source>
        <dbReference type="Proteomes" id="UP000627781"/>
    </source>
</evidence>
<protein>
    <submittedName>
        <fullName evidence="3">GGDEF domain-containing protein</fullName>
    </submittedName>
</protein>
<dbReference type="InterPro" id="IPR000160">
    <property type="entry name" value="GGDEF_dom"/>
</dbReference>
<dbReference type="CDD" id="cd01949">
    <property type="entry name" value="GGDEF"/>
    <property type="match status" value="1"/>
</dbReference>
<feature type="transmembrane region" description="Helical" evidence="1">
    <location>
        <begin position="35"/>
        <end position="55"/>
    </location>
</feature>
<dbReference type="Pfam" id="PF00990">
    <property type="entry name" value="GGDEF"/>
    <property type="match status" value="1"/>
</dbReference>
<dbReference type="NCBIfam" id="TIGR00254">
    <property type="entry name" value="GGDEF"/>
    <property type="match status" value="1"/>
</dbReference>
<evidence type="ECO:0000313" key="3">
    <source>
        <dbReference type="EMBL" id="MBD7911486.1"/>
    </source>
</evidence>
<evidence type="ECO:0000256" key="1">
    <source>
        <dbReference type="SAM" id="Phobius"/>
    </source>
</evidence>
<keyword evidence="1" id="KW-1133">Transmembrane helix</keyword>
<dbReference type="EMBL" id="JACSRA010000011">
    <property type="protein sequence ID" value="MBD7911486.1"/>
    <property type="molecule type" value="Genomic_DNA"/>
</dbReference>
<proteinExistence type="predicted"/>